<dbReference type="Proteomes" id="UP001596112">
    <property type="component" value="Unassembled WGS sequence"/>
</dbReference>
<name>A0ABW1BCQ0_9ACTN</name>
<gene>
    <name evidence="1" type="ORF">ACFQGO_26330</name>
</gene>
<evidence type="ECO:0008006" key="3">
    <source>
        <dbReference type="Google" id="ProtNLM"/>
    </source>
</evidence>
<reference evidence="2" key="1">
    <citation type="journal article" date="2019" name="Int. J. Syst. Evol. Microbiol.">
        <title>The Global Catalogue of Microorganisms (GCM) 10K type strain sequencing project: providing services to taxonomists for standard genome sequencing and annotation.</title>
        <authorList>
            <consortium name="The Broad Institute Genomics Platform"/>
            <consortium name="The Broad Institute Genome Sequencing Center for Infectious Disease"/>
            <person name="Wu L."/>
            <person name="Ma J."/>
        </authorList>
    </citation>
    <scope>NUCLEOTIDE SEQUENCE [LARGE SCALE GENOMIC DNA]</scope>
    <source>
        <strain evidence="2">JCM 9918</strain>
    </source>
</reference>
<dbReference type="EMBL" id="JBHSNZ010000021">
    <property type="protein sequence ID" value="MFC5810973.1"/>
    <property type="molecule type" value="Genomic_DNA"/>
</dbReference>
<proteinExistence type="predicted"/>
<keyword evidence="2" id="KW-1185">Reference proteome</keyword>
<protein>
    <recommendedName>
        <fullName evidence="3">Phosphatase</fullName>
    </recommendedName>
</protein>
<accession>A0ABW1BCQ0</accession>
<organism evidence="1 2">
    <name type="scientific">Streptomyces heilongjiangensis</name>
    <dbReference type="NCBI Taxonomy" id="945052"/>
    <lineage>
        <taxon>Bacteria</taxon>
        <taxon>Bacillati</taxon>
        <taxon>Actinomycetota</taxon>
        <taxon>Actinomycetes</taxon>
        <taxon>Kitasatosporales</taxon>
        <taxon>Streptomycetaceae</taxon>
        <taxon>Streptomyces</taxon>
    </lineage>
</organism>
<evidence type="ECO:0000313" key="1">
    <source>
        <dbReference type="EMBL" id="MFC5810973.1"/>
    </source>
</evidence>
<comment type="caution">
    <text evidence="1">The sequence shown here is derived from an EMBL/GenBank/DDBJ whole genome shotgun (WGS) entry which is preliminary data.</text>
</comment>
<dbReference type="RefSeq" id="WP_272172969.1">
    <property type="nucleotide sequence ID" value="NZ_JAQOSL010000073.1"/>
</dbReference>
<sequence length="64" mass="6711">MSDPIHSAALRALARQILDDALNQPGPRAHASHVREMATRIGALEQAVRVAITLLDTAGAGEGQ</sequence>
<evidence type="ECO:0000313" key="2">
    <source>
        <dbReference type="Proteomes" id="UP001596112"/>
    </source>
</evidence>